<evidence type="ECO:0000256" key="1">
    <source>
        <dbReference type="SAM" id="SignalP"/>
    </source>
</evidence>
<keyword evidence="1" id="KW-0732">Signal</keyword>
<dbReference type="RefSeq" id="WP_321546030.1">
    <property type="nucleotide sequence ID" value="NZ_JAXIVS010000004.1"/>
</dbReference>
<dbReference type="PANTHER" id="PTHR48079:SF6">
    <property type="entry name" value="NAD(P)-BINDING DOMAIN-CONTAINING PROTEIN-RELATED"/>
    <property type="match status" value="1"/>
</dbReference>
<dbReference type="Gene3D" id="3.40.50.720">
    <property type="entry name" value="NAD(P)-binding Rossmann-like Domain"/>
    <property type="match status" value="1"/>
</dbReference>
<sequence>MCTSRRHFLQYSLSAASLLALGPQALAGPAKNKKKILVLGGTGFLGPAFVTAAQARGHTLTLFNRGKTRPDWFPETEKLRGDRDPKKDEGLKALEGRKFDAVLDTSGYYPRMVQASAELLAPHVQQYIYISSISAYASDQTPREDESAPTAKLADPTVETMGTNYENFGGLKRLCEEAAEKALPGRVANIRPGYIVGPLDGSDRFTYWPVRFDKGGQMLAPGTPEDPIQVIDVRDLAEWLVKVVEDNTTGIFNATGPEKPWNMGGVLATCKKVTGKDTKLTWVPAEFLAKHGESGDGSIPIWMPPTGKTAGAHLRSNAKAVKAGLKFRPTSVTVKDTLKYFKELPEERRNKPRAGLTPEREAELLALWAKEQPEATKKKGP</sequence>
<dbReference type="Proteomes" id="UP001291309">
    <property type="component" value="Unassembled WGS sequence"/>
</dbReference>
<comment type="caution">
    <text evidence="2">The sequence shown here is derived from an EMBL/GenBank/DDBJ whole genome shotgun (WGS) entry which is preliminary data.</text>
</comment>
<accession>A0ABU5H1H3</accession>
<gene>
    <name evidence="2" type="ORF">SYV04_12905</name>
</gene>
<reference evidence="2 3" key="1">
    <citation type="submission" date="2023-12" db="EMBL/GenBank/DDBJ databases">
        <title>the genome sequence of Hyalangium sp. s54d21.</title>
        <authorList>
            <person name="Zhang X."/>
        </authorList>
    </citation>
    <scope>NUCLEOTIDE SEQUENCE [LARGE SCALE GENOMIC DNA]</scope>
    <source>
        <strain evidence="3">s54d21</strain>
    </source>
</reference>
<dbReference type="InterPro" id="IPR051783">
    <property type="entry name" value="NAD(P)-dependent_oxidoreduct"/>
</dbReference>
<protein>
    <submittedName>
        <fullName evidence="2">Epimerase</fullName>
    </submittedName>
</protein>
<dbReference type="PROSITE" id="PS51318">
    <property type="entry name" value="TAT"/>
    <property type="match status" value="1"/>
</dbReference>
<feature type="chain" id="PRO_5045764994" evidence="1">
    <location>
        <begin position="28"/>
        <end position="381"/>
    </location>
</feature>
<dbReference type="PANTHER" id="PTHR48079">
    <property type="entry name" value="PROTEIN YEEZ"/>
    <property type="match status" value="1"/>
</dbReference>
<dbReference type="InterPro" id="IPR006311">
    <property type="entry name" value="TAT_signal"/>
</dbReference>
<dbReference type="InterPro" id="IPR036291">
    <property type="entry name" value="NAD(P)-bd_dom_sf"/>
</dbReference>
<evidence type="ECO:0000313" key="2">
    <source>
        <dbReference type="EMBL" id="MDY7227303.1"/>
    </source>
</evidence>
<dbReference type="SUPFAM" id="SSF51735">
    <property type="entry name" value="NAD(P)-binding Rossmann-fold domains"/>
    <property type="match status" value="1"/>
</dbReference>
<keyword evidence="3" id="KW-1185">Reference proteome</keyword>
<evidence type="ECO:0000313" key="3">
    <source>
        <dbReference type="Proteomes" id="UP001291309"/>
    </source>
</evidence>
<organism evidence="2 3">
    <name type="scientific">Hyalangium rubrum</name>
    <dbReference type="NCBI Taxonomy" id="3103134"/>
    <lineage>
        <taxon>Bacteria</taxon>
        <taxon>Pseudomonadati</taxon>
        <taxon>Myxococcota</taxon>
        <taxon>Myxococcia</taxon>
        <taxon>Myxococcales</taxon>
        <taxon>Cystobacterineae</taxon>
        <taxon>Archangiaceae</taxon>
        <taxon>Hyalangium</taxon>
    </lineage>
</organism>
<proteinExistence type="predicted"/>
<dbReference type="EMBL" id="JAXIVS010000004">
    <property type="protein sequence ID" value="MDY7227303.1"/>
    <property type="molecule type" value="Genomic_DNA"/>
</dbReference>
<name>A0ABU5H1H3_9BACT</name>
<feature type="signal peptide" evidence="1">
    <location>
        <begin position="1"/>
        <end position="27"/>
    </location>
</feature>